<dbReference type="PANTHER" id="PTHR48200:SF1">
    <property type="entry name" value="AMINOTRANSFERASE-LIKE PLANT MOBILE DOMAIN-CONTAINING PROTEIN"/>
    <property type="match status" value="1"/>
</dbReference>
<comment type="caution">
    <text evidence="3">The sequence shown here is derived from an EMBL/GenBank/DDBJ whole genome shotgun (WGS) entry which is preliminary data.</text>
</comment>
<evidence type="ECO:0000256" key="1">
    <source>
        <dbReference type="SAM" id="Phobius"/>
    </source>
</evidence>
<dbReference type="Pfam" id="PF24924">
    <property type="entry name" value="DUF7745"/>
    <property type="match status" value="1"/>
</dbReference>
<gene>
    <name evidence="3" type="ORF">Goarm_012968</name>
</gene>
<evidence type="ECO:0000313" key="4">
    <source>
        <dbReference type="Proteomes" id="UP000593575"/>
    </source>
</evidence>
<organism evidence="3 4">
    <name type="scientific">Gossypium armourianum</name>
    <dbReference type="NCBI Taxonomy" id="34283"/>
    <lineage>
        <taxon>Eukaryota</taxon>
        <taxon>Viridiplantae</taxon>
        <taxon>Streptophyta</taxon>
        <taxon>Embryophyta</taxon>
        <taxon>Tracheophyta</taxon>
        <taxon>Spermatophyta</taxon>
        <taxon>Magnoliopsida</taxon>
        <taxon>eudicotyledons</taxon>
        <taxon>Gunneridae</taxon>
        <taxon>Pentapetalae</taxon>
        <taxon>rosids</taxon>
        <taxon>malvids</taxon>
        <taxon>Malvales</taxon>
        <taxon>Malvaceae</taxon>
        <taxon>Malvoideae</taxon>
        <taxon>Gossypium</taxon>
    </lineage>
</organism>
<keyword evidence="1" id="KW-1133">Transmembrane helix</keyword>
<keyword evidence="1" id="KW-0472">Membrane</keyword>
<dbReference type="Proteomes" id="UP000593575">
    <property type="component" value="Unassembled WGS sequence"/>
</dbReference>
<dbReference type="EMBL" id="JABFAE010000005">
    <property type="protein sequence ID" value="MBA0828266.1"/>
    <property type="molecule type" value="Genomic_DNA"/>
</dbReference>
<dbReference type="PANTHER" id="PTHR48200">
    <property type="entry name" value="PROTEIN, PUTATIVE-RELATED"/>
    <property type="match status" value="1"/>
</dbReference>
<reference evidence="3 4" key="1">
    <citation type="journal article" date="2019" name="Genome Biol. Evol.">
        <title>Insights into the evolution of the New World diploid cottons (Gossypium, subgenus Houzingenia) based on genome sequencing.</title>
        <authorList>
            <person name="Grover C.E."/>
            <person name="Arick M.A. 2nd"/>
            <person name="Thrash A."/>
            <person name="Conover J.L."/>
            <person name="Sanders W.S."/>
            <person name="Peterson D.G."/>
            <person name="Frelichowski J.E."/>
            <person name="Scheffler J.A."/>
            <person name="Scheffler B.E."/>
            <person name="Wendel J.F."/>
        </authorList>
    </citation>
    <scope>NUCLEOTIDE SEQUENCE [LARGE SCALE GENOMIC DNA]</scope>
    <source>
        <strain evidence="3">6</strain>
        <tissue evidence="3">Leaf</tissue>
    </source>
</reference>
<name>A0A7J9J1L5_9ROSI</name>
<feature type="transmembrane region" description="Helical" evidence="1">
    <location>
        <begin position="89"/>
        <end position="111"/>
    </location>
</feature>
<feature type="domain" description="DUF7745" evidence="2">
    <location>
        <begin position="89"/>
        <end position="164"/>
    </location>
</feature>
<proteinExistence type="predicted"/>
<keyword evidence="1" id="KW-0812">Transmembrane</keyword>
<sequence length="209" mass="24158">MSEDTQSRECDYQIASFDSSLPQIGRMDCRRNCKDECFTFNKVDMVLTMRNILPFSTMTLEISSGYIGSETSIFDDPDVMGKASGDRHLSLFAFAVYELIVFTKALGYVSVKLADFLFQTKKGVNPAPAVLVETIISLNFIRRKRDELFLGCGQLLFVWMKSHFRWCLYKRSHQVFVPSTRPIKKFLESEWPPNQLIEEWVQNLSTLTY</sequence>
<dbReference type="InterPro" id="IPR056647">
    <property type="entry name" value="DUF7745"/>
</dbReference>
<evidence type="ECO:0000259" key="2">
    <source>
        <dbReference type="Pfam" id="PF24924"/>
    </source>
</evidence>
<keyword evidence="4" id="KW-1185">Reference proteome</keyword>
<evidence type="ECO:0000313" key="3">
    <source>
        <dbReference type="EMBL" id="MBA0828266.1"/>
    </source>
</evidence>
<protein>
    <recommendedName>
        <fullName evidence="2">DUF7745 domain-containing protein</fullName>
    </recommendedName>
</protein>
<dbReference type="AlphaFoldDB" id="A0A7J9J1L5"/>
<accession>A0A7J9J1L5</accession>